<evidence type="ECO:0000313" key="2">
    <source>
        <dbReference type="EMBL" id="MDC1751804.1"/>
    </source>
</evidence>
<dbReference type="EMBL" id="JAQNQY010000004">
    <property type="protein sequence ID" value="MDC1751804.1"/>
    <property type="molecule type" value="Genomic_DNA"/>
</dbReference>
<sequence>MIKMKFILFLIYFLGCFFLSFGQQNTSTYWNNRLEIKSFRLPLPPYDYIPKVVDLNCDGTPDAIFSMTRDSIPVLWLDDNGDMRWDDLEGDTSSDCLLIDRNKDGIYGGHGDLVIDWVDTDHDGKPDLQIVAEYPKQKAEDVWPNGHYMIVLDTDRDGIFNNIDWNCLEIKSWERSGICDFYTDYSGQSAFLKIHAATYNMQDVRLNWENPFLFYDEDGDGLSEVAIRLLDSLKKIDNDSPDNSFVNSQVNGFIDWVSVGIDMDNDNGVENEFDFDLTLNFRGKGFYYMDQVHKINNVRKLPKTDTFFIDPRFRQITELIYPDHSNAWNLIFDRGEWNKVYFTFDEDDDCHRWERVELYDPLDPFKVGWGNGGLDNNSQSDASGDRGEWDLDNSGKGKLYVSKFDGRLHLYGAEWGCWRIDQNTEYYQGWDRLWTGSRRNPQEFATVKYEDVDGNGFFDTIKYDMDGDQVFETIVSLKNLGINDVCELIDTSTFKYENFTDLMCKMAHDMWSNALLACKVAEKYGVNTFWYAKLKQAASIRKKYDNGYWLQYYLYKDLEYLFLRKQDKYSLDKLNSAYYAGNWNLLLME</sequence>
<evidence type="ECO:0000313" key="3">
    <source>
        <dbReference type="Proteomes" id="UP000320533"/>
    </source>
</evidence>
<dbReference type="Proteomes" id="UP000320533">
    <property type="component" value="Chromosome"/>
</dbReference>
<organism evidence="1 3">
    <name type="scientific">Bacteroides uniformis</name>
    <dbReference type="NCBI Taxonomy" id="820"/>
    <lineage>
        <taxon>Bacteria</taxon>
        <taxon>Pseudomonadati</taxon>
        <taxon>Bacteroidota</taxon>
        <taxon>Bacteroidia</taxon>
        <taxon>Bacteroidales</taxon>
        <taxon>Bacteroidaceae</taxon>
        <taxon>Bacteroides</taxon>
    </lineage>
</organism>
<reference evidence="1 3" key="1">
    <citation type="submission" date="2019-06" db="EMBL/GenBank/DDBJ databases">
        <title>Complete genome sequence of Bacteroides uniformis NBRC 113350.</title>
        <authorList>
            <person name="Miura T."/>
            <person name="Furukawa M."/>
            <person name="Shimamura M."/>
            <person name="Ohyama Y."/>
            <person name="Yamazoe A."/>
            <person name="Kawasaki H."/>
        </authorList>
    </citation>
    <scope>NUCLEOTIDE SEQUENCE [LARGE SCALE GENOMIC DNA]</scope>
    <source>
        <strain evidence="1 3">NBRC 113350</strain>
    </source>
</reference>
<dbReference type="KEGG" id="bun:Bun01g_05710"/>
<gene>
    <name evidence="1" type="ORF">Bun01g_05710</name>
    <name evidence="2" type="ORF">POY80_05020</name>
</gene>
<dbReference type="AlphaFoldDB" id="A0A4Y1VF55"/>
<reference evidence="2" key="2">
    <citation type="submission" date="2022-10" db="EMBL/GenBank/DDBJ databases">
        <title>Human gut microbiome strain richness.</title>
        <authorList>
            <person name="Chen-Liaw A."/>
        </authorList>
    </citation>
    <scope>NUCLEOTIDE SEQUENCE</scope>
    <source>
        <strain evidence="2">A1_m1001262Bd0_191120</strain>
    </source>
</reference>
<protein>
    <submittedName>
        <fullName evidence="1">Uncharacterized protein</fullName>
    </submittedName>
</protein>
<accession>A0A4Y1VF55</accession>
<dbReference type="Proteomes" id="UP001218502">
    <property type="component" value="Unassembled WGS sequence"/>
</dbReference>
<dbReference type="RefSeq" id="WP_232058992.1">
    <property type="nucleotide sequence ID" value="NZ_AP019724.1"/>
</dbReference>
<evidence type="ECO:0000313" key="1">
    <source>
        <dbReference type="EMBL" id="BBK86201.1"/>
    </source>
</evidence>
<name>A0A4Y1VF55_BACUN</name>
<dbReference type="EMBL" id="AP019724">
    <property type="protein sequence ID" value="BBK86201.1"/>
    <property type="molecule type" value="Genomic_DNA"/>
</dbReference>
<proteinExistence type="predicted"/>